<organism evidence="1 2">
    <name type="scientific">Nonomuraea maheshkhaliensis</name>
    <dbReference type="NCBI Taxonomy" id="419590"/>
    <lineage>
        <taxon>Bacteria</taxon>
        <taxon>Bacillati</taxon>
        <taxon>Actinomycetota</taxon>
        <taxon>Actinomycetes</taxon>
        <taxon>Streptosporangiales</taxon>
        <taxon>Streptosporangiaceae</taxon>
        <taxon>Nonomuraea</taxon>
    </lineage>
</organism>
<evidence type="ECO:0000313" key="2">
    <source>
        <dbReference type="Proteomes" id="UP001500064"/>
    </source>
</evidence>
<accession>A0ABN2ENX3</accession>
<proteinExistence type="predicted"/>
<gene>
    <name evidence="1" type="ORF">GCM10009733_005690</name>
</gene>
<evidence type="ECO:0000313" key="1">
    <source>
        <dbReference type="EMBL" id="GAA1612520.1"/>
    </source>
</evidence>
<dbReference type="EMBL" id="BAAAMU010000002">
    <property type="protein sequence ID" value="GAA1612520.1"/>
    <property type="molecule type" value="Genomic_DNA"/>
</dbReference>
<reference evidence="1 2" key="1">
    <citation type="journal article" date="2019" name="Int. J. Syst. Evol. Microbiol.">
        <title>The Global Catalogue of Microorganisms (GCM) 10K type strain sequencing project: providing services to taxonomists for standard genome sequencing and annotation.</title>
        <authorList>
            <consortium name="The Broad Institute Genomics Platform"/>
            <consortium name="The Broad Institute Genome Sequencing Center for Infectious Disease"/>
            <person name="Wu L."/>
            <person name="Ma J."/>
        </authorList>
    </citation>
    <scope>NUCLEOTIDE SEQUENCE [LARGE SCALE GENOMIC DNA]</scope>
    <source>
        <strain evidence="1 2">JCM 13929</strain>
    </source>
</reference>
<dbReference type="RefSeq" id="WP_346101264.1">
    <property type="nucleotide sequence ID" value="NZ_BAAAMU010000002.1"/>
</dbReference>
<keyword evidence="2" id="KW-1185">Reference proteome</keyword>
<protein>
    <submittedName>
        <fullName evidence="1">Uncharacterized protein</fullName>
    </submittedName>
</protein>
<name>A0ABN2ENX3_9ACTN</name>
<sequence>MKLQLDDVVCETCGSSDNEVTSVGLSRFARDVLRVDYFCRTCEDRWTVWL</sequence>
<comment type="caution">
    <text evidence="1">The sequence shown here is derived from an EMBL/GenBank/DDBJ whole genome shotgun (WGS) entry which is preliminary data.</text>
</comment>
<dbReference type="Proteomes" id="UP001500064">
    <property type="component" value="Unassembled WGS sequence"/>
</dbReference>